<keyword evidence="1" id="KW-0863">Zinc-finger</keyword>
<feature type="domain" description="C2H2-type" evidence="2">
    <location>
        <begin position="21"/>
        <end position="48"/>
    </location>
</feature>
<dbReference type="InterPro" id="IPR036236">
    <property type="entry name" value="Znf_C2H2_sf"/>
</dbReference>
<dbReference type="InterPro" id="IPR013087">
    <property type="entry name" value="Znf_C2H2_type"/>
</dbReference>
<keyword evidence="5" id="KW-1185">Reference proteome</keyword>
<name>A0A4Q9NJV3_9APHY</name>
<dbReference type="GO" id="GO:0008270">
    <property type="term" value="F:zinc ion binding"/>
    <property type="evidence" value="ECO:0007669"/>
    <property type="project" value="UniProtKB-KW"/>
</dbReference>
<keyword evidence="1" id="KW-0862">Zinc</keyword>
<dbReference type="EMBL" id="ML145201">
    <property type="protein sequence ID" value="TBU53954.1"/>
    <property type="molecule type" value="Genomic_DNA"/>
</dbReference>
<dbReference type="SUPFAM" id="SSF57667">
    <property type="entry name" value="beta-beta-alpha zinc fingers"/>
    <property type="match status" value="1"/>
</dbReference>
<dbReference type="AlphaFoldDB" id="A0A4Q9NJV3"/>
<evidence type="ECO:0000313" key="4">
    <source>
        <dbReference type="EMBL" id="TBU53954.1"/>
    </source>
</evidence>
<dbReference type="EMBL" id="ML143414">
    <property type="protein sequence ID" value="TBU29301.1"/>
    <property type="molecule type" value="Genomic_DNA"/>
</dbReference>
<proteinExistence type="predicted"/>
<reference evidence="4 5" key="1">
    <citation type="submission" date="2019-01" db="EMBL/GenBank/DDBJ databases">
        <title>Draft genome sequences of three monokaryotic isolates of the white-rot basidiomycete fungus Dichomitus squalens.</title>
        <authorList>
            <consortium name="DOE Joint Genome Institute"/>
            <person name="Lopez S.C."/>
            <person name="Andreopoulos B."/>
            <person name="Pangilinan J."/>
            <person name="Lipzen A."/>
            <person name="Riley R."/>
            <person name="Ahrendt S."/>
            <person name="Ng V."/>
            <person name="Barry K."/>
            <person name="Daum C."/>
            <person name="Grigoriev I.V."/>
            <person name="Hilden K.S."/>
            <person name="Makela M.R."/>
            <person name="de Vries R.P."/>
        </authorList>
    </citation>
    <scope>NUCLEOTIDE SEQUENCE [LARGE SCALE GENOMIC DNA]</scope>
    <source>
        <strain evidence="4 5">CBS 464.89</strain>
        <strain evidence="3">OM18370.1</strain>
    </source>
</reference>
<dbReference type="Proteomes" id="UP000292082">
    <property type="component" value="Unassembled WGS sequence"/>
</dbReference>
<sequence>MSGDDAQQHIYKTHGLLLNPIMCGVCGWQFYTLGIYNAHQWMQYGERPHAFRCHAQYL</sequence>
<keyword evidence="1" id="KW-0479">Metal-binding</keyword>
<evidence type="ECO:0000313" key="3">
    <source>
        <dbReference type="EMBL" id="TBU29301.1"/>
    </source>
</evidence>
<accession>A0A4Q9NJV3</accession>
<evidence type="ECO:0000259" key="2">
    <source>
        <dbReference type="PROSITE" id="PS50157"/>
    </source>
</evidence>
<dbReference type="Proteomes" id="UP000292957">
    <property type="component" value="Unassembled WGS sequence"/>
</dbReference>
<organism evidence="4 5">
    <name type="scientific">Dichomitus squalens</name>
    <dbReference type="NCBI Taxonomy" id="114155"/>
    <lineage>
        <taxon>Eukaryota</taxon>
        <taxon>Fungi</taxon>
        <taxon>Dikarya</taxon>
        <taxon>Basidiomycota</taxon>
        <taxon>Agaricomycotina</taxon>
        <taxon>Agaricomycetes</taxon>
        <taxon>Polyporales</taxon>
        <taxon>Polyporaceae</taxon>
        <taxon>Dichomitus</taxon>
    </lineage>
</organism>
<dbReference type="PROSITE" id="PS50157">
    <property type="entry name" value="ZINC_FINGER_C2H2_2"/>
    <property type="match status" value="1"/>
</dbReference>
<evidence type="ECO:0000313" key="5">
    <source>
        <dbReference type="Proteomes" id="UP000292082"/>
    </source>
</evidence>
<gene>
    <name evidence="4" type="ORF">BD310DRAFT_829064</name>
    <name evidence="3" type="ORF">BD311DRAFT_661557</name>
</gene>
<evidence type="ECO:0000256" key="1">
    <source>
        <dbReference type="PROSITE-ProRule" id="PRU00042"/>
    </source>
</evidence>
<protein>
    <recommendedName>
        <fullName evidence="2">C2H2-type domain-containing protein</fullName>
    </recommendedName>
</protein>